<dbReference type="PANTHER" id="PTHR46115">
    <property type="entry name" value="THIOREDOXIN-LIKE PROTEIN 1"/>
    <property type="match status" value="1"/>
</dbReference>
<sequence length="165" mass="18668">MPHVDQFRRFRRVASPSDPSVVSPISPNCLARSPFFYRVAKQSFHTKIQLSETEFSFQQSDSTDELQSVMEDCKGKVVVIDFWAGWCGPCKLIGPMFQRLSKESALTSSLEFVRVDVDEAPDIAEWVGIECMPLIAFYKNGKKIDELAGANAKVLEEKIREHANH</sequence>
<name>A0A9D4BI52_DREPO</name>
<dbReference type="InterPro" id="IPR036249">
    <property type="entry name" value="Thioredoxin-like_sf"/>
</dbReference>
<dbReference type="FunFam" id="3.40.30.10:FF:000245">
    <property type="entry name" value="Thioredoxin"/>
    <property type="match status" value="1"/>
</dbReference>
<reference evidence="3" key="1">
    <citation type="journal article" date="2019" name="bioRxiv">
        <title>The Genome of the Zebra Mussel, Dreissena polymorpha: A Resource for Invasive Species Research.</title>
        <authorList>
            <person name="McCartney M.A."/>
            <person name="Auch B."/>
            <person name="Kono T."/>
            <person name="Mallez S."/>
            <person name="Zhang Y."/>
            <person name="Obille A."/>
            <person name="Becker A."/>
            <person name="Abrahante J.E."/>
            <person name="Garbe J."/>
            <person name="Badalamenti J.P."/>
            <person name="Herman A."/>
            <person name="Mangelson H."/>
            <person name="Liachko I."/>
            <person name="Sullivan S."/>
            <person name="Sone E.D."/>
            <person name="Koren S."/>
            <person name="Silverstein K.A.T."/>
            <person name="Beckman K.B."/>
            <person name="Gohl D.M."/>
        </authorList>
    </citation>
    <scope>NUCLEOTIDE SEQUENCE</scope>
    <source>
        <strain evidence="3">Duluth1</strain>
        <tissue evidence="3">Whole animal</tissue>
    </source>
</reference>
<keyword evidence="1" id="KW-1015">Disulfide bond</keyword>
<dbReference type="CDD" id="cd02947">
    <property type="entry name" value="TRX_family"/>
    <property type="match status" value="1"/>
</dbReference>
<dbReference type="Proteomes" id="UP000828390">
    <property type="component" value="Unassembled WGS sequence"/>
</dbReference>
<keyword evidence="4" id="KW-1185">Reference proteome</keyword>
<accession>A0A9D4BI52</accession>
<gene>
    <name evidence="3" type="ORF">DPMN_083152</name>
</gene>
<feature type="domain" description="Thioredoxin" evidence="2">
    <location>
        <begin position="46"/>
        <end position="164"/>
    </location>
</feature>
<dbReference type="PRINTS" id="PR00421">
    <property type="entry name" value="THIOREDOXIN"/>
</dbReference>
<evidence type="ECO:0000259" key="2">
    <source>
        <dbReference type="PROSITE" id="PS51352"/>
    </source>
</evidence>
<organism evidence="3 4">
    <name type="scientific">Dreissena polymorpha</name>
    <name type="common">Zebra mussel</name>
    <name type="synonym">Mytilus polymorpha</name>
    <dbReference type="NCBI Taxonomy" id="45954"/>
    <lineage>
        <taxon>Eukaryota</taxon>
        <taxon>Metazoa</taxon>
        <taxon>Spiralia</taxon>
        <taxon>Lophotrochozoa</taxon>
        <taxon>Mollusca</taxon>
        <taxon>Bivalvia</taxon>
        <taxon>Autobranchia</taxon>
        <taxon>Heteroconchia</taxon>
        <taxon>Euheterodonta</taxon>
        <taxon>Imparidentia</taxon>
        <taxon>Neoheterodontei</taxon>
        <taxon>Myida</taxon>
        <taxon>Dreissenoidea</taxon>
        <taxon>Dreissenidae</taxon>
        <taxon>Dreissena</taxon>
    </lineage>
</organism>
<proteinExistence type="predicted"/>
<dbReference type="SUPFAM" id="SSF52833">
    <property type="entry name" value="Thioredoxin-like"/>
    <property type="match status" value="1"/>
</dbReference>
<dbReference type="PROSITE" id="PS00194">
    <property type="entry name" value="THIOREDOXIN_1"/>
    <property type="match status" value="1"/>
</dbReference>
<evidence type="ECO:0000256" key="1">
    <source>
        <dbReference type="ARBA" id="ARBA00023157"/>
    </source>
</evidence>
<protein>
    <recommendedName>
        <fullName evidence="2">Thioredoxin domain-containing protein</fullName>
    </recommendedName>
</protein>
<reference evidence="3" key="2">
    <citation type="submission" date="2020-11" db="EMBL/GenBank/DDBJ databases">
        <authorList>
            <person name="McCartney M.A."/>
            <person name="Auch B."/>
            <person name="Kono T."/>
            <person name="Mallez S."/>
            <person name="Becker A."/>
            <person name="Gohl D.M."/>
            <person name="Silverstein K.A.T."/>
            <person name="Koren S."/>
            <person name="Bechman K.B."/>
            <person name="Herman A."/>
            <person name="Abrahante J.E."/>
            <person name="Garbe J."/>
        </authorList>
    </citation>
    <scope>NUCLEOTIDE SEQUENCE</scope>
    <source>
        <strain evidence="3">Duluth1</strain>
        <tissue evidence="3">Whole animal</tissue>
    </source>
</reference>
<dbReference type="Pfam" id="PF00085">
    <property type="entry name" value="Thioredoxin"/>
    <property type="match status" value="1"/>
</dbReference>
<comment type="caution">
    <text evidence="3">The sequence shown here is derived from an EMBL/GenBank/DDBJ whole genome shotgun (WGS) entry which is preliminary data.</text>
</comment>
<dbReference type="AlphaFoldDB" id="A0A9D4BI52"/>
<dbReference type="EMBL" id="JAIWYP010000016">
    <property type="protein sequence ID" value="KAH3695694.1"/>
    <property type="molecule type" value="Genomic_DNA"/>
</dbReference>
<dbReference type="InterPro" id="IPR013766">
    <property type="entry name" value="Thioredoxin_domain"/>
</dbReference>
<dbReference type="InterPro" id="IPR017937">
    <property type="entry name" value="Thioredoxin_CS"/>
</dbReference>
<evidence type="ECO:0000313" key="3">
    <source>
        <dbReference type="EMBL" id="KAH3695694.1"/>
    </source>
</evidence>
<dbReference type="Gene3D" id="3.40.30.10">
    <property type="entry name" value="Glutaredoxin"/>
    <property type="match status" value="1"/>
</dbReference>
<dbReference type="PROSITE" id="PS51352">
    <property type="entry name" value="THIOREDOXIN_2"/>
    <property type="match status" value="1"/>
</dbReference>
<evidence type="ECO:0000313" key="4">
    <source>
        <dbReference type="Proteomes" id="UP000828390"/>
    </source>
</evidence>